<proteinExistence type="predicted"/>
<dbReference type="GO" id="GO:0046872">
    <property type="term" value="F:metal ion binding"/>
    <property type="evidence" value="ECO:0007669"/>
    <property type="project" value="UniProtKB-KW"/>
</dbReference>
<dbReference type="SUPFAM" id="SSF54826">
    <property type="entry name" value="Enolase N-terminal domain-like"/>
    <property type="match status" value="1"/>
</dbReference>
<dbReference type="Proteomes" id="UP000186685">
    <property type="component" value="Unassembled WGS sequence"/>
</dbReference>
<dbReference type="Pfam" id="PF13378">
    <property type="entry name" value="MR_MLE_C"/>
    <property type="match status" value="1"/>
</dbReference>
<dbReference type="Gene3D" id="3.30.390.10">
    <property type="entry name" value="Enolase-like, N-terminal domain"/>
    <property type="match status" value="1"/>
</dbReference>
<evidence type="ECO:0000259" key="2">
    <source>
        <dbReference type="SMART" id="SM00922"/>
    </source>
</evidence>
<organism evidence="3 4">
    <name type="scientific">Phocaeicola plebeius</name>
    <dbReference type="NCBI Taxonomy" id="310297"/>
    <lineage>
        <taxon>Bacteria</taxon>
        <taxon>Pseudomonadati</taxon>
        <taxon>Bacteroidota</taxon>
        <taxon>Bacteroidia</taxon>
        <taxon>Bacteroidales</taxon>
        <taxon>Bacteroidaceae</taxon>
        <taxon>Phocaeicola</taxon>
    </lineage>
</organism>
<dbReference type="SFLD" id="SFLDF00009">
    <property type="entry name" value="o-succinylbenzoate_synthase"/>
    <property type="match status" value="1"/>
</dbReference>
<feature type="domain" description="Mandelate racemase/muconate lactonizing enzyme C-terminal" evidence="2">
    <location>
        <begin position="139"/>
        <end position="237"/>
    </location>
</feature>
<dbReference type="GO" id="GO:0009063">
    <property type="term" value="P:amino acid catabolic process"/>
    <property type="evidence" value="ECO:0007669"/>
    <property type="project" value="InterPro"/>
</dbReference>
<sequence length="364" mass="41315">MRFKIDILPRTLKFKRPAGTSRGVYTVRKVWYVVLRDAEEPGRFGVGECAPLVDLSCDYCSDDVFERRLRTLCDMAEKLSCDDEPVLPYEELRPYPSMLFGLETAVWHWKRRSVCLSDTEFGRGKRGIEINGLIWMGSFEEMKERIEEKLRLGFGCIKLKIGAIDFDSELNLIRMIRGRFSKDDIELRVDANGAFSPDDALFKLEQLAKYDLHSIEQPIKAGQWDCMARLCADTPLPIALDEELIGVNELERKNELLDTIRPQYIILKPSLHGGIAGAEEWVGKAEEHRIGWWATSALESNVGLNAIAHWCAVMQEERADACLLPQGLGTGLLFVENVAYPLEVRGDKLWFDCAAAHSADTIVW</sequence>
<dbReference type="PANTHER" id="PTHR48073">
    <property type="entry name" value="O-SUCCINYLBENZOATE SYNTHASE-RELATED"/>
    <property type="match status" value="1"/>
</dbReference>
<dbReference type="InterPro" id="IPR029017">
    <property type="entry name" value="Enolase-like_N"/>
</dbReference>
<dbReference type="CDD" id="cd03320">
    <property type="entry name" value="OSBS"/>
    <property type="match status" value="1"/>
</dbReference>
<comment type="caution">
    <text evidence="3">The sequence shown here is derived from an EMBL/GenBank/DDBJ whole genome shotgun (WGS) entry which is preliminary data.</text>
</comment>
<accession>A0A854C0W5</accession>
<dbReference type="SMART" id="SM00922">
    <property type="entry name" value="MR_MLE"/>
    <property type="match status" value="1"/>
</dbReference>
<dbReference type="AlphaFoldDB" id="A0A854C0W5"/>
<dbReference type="PANTHER" id="PTHR48073:SF2">
    <property type="entry name" value="O-SUCCINYLBENZOATE SYNTHASE"/>
    <property type="match status" value="1"/>
</dbReference>
<evidence type="ECO:0000313" key="3">
    <source>
        <dbReference type="EMBL" id="OKZ10531.1"/>
    </source>
</evidence>
<dbReference type="Gene3D" id="3.20.20.120">
    <property type="entry name" value="Enolase-like C-terminal domain"/>
    <property type="match status" value="1"/>
</dbReference>
<reference evidence="3 4" key="1">
    <citation type="journal article" date="2016" name="Nat. Biotechnol.">
        <title>Measurement of bacterial replication rates in microbial communities.</title>
        <authorList>
            <person name="Brown C.T."/>
            <person name="Olm M.R."/>
            <person name="Thomas B.C."/>
            <person name="Banfield J.F."/>
        </authorList>
    </citation>
    <scope>NUCLEOTIDE SEQUENCE [LARGE SCALE GENOMIC DNA]</scope>
    <source>
        <strain evidence="3">45_130</strain>
    </source>
</reference>
<keyword evidence="1" id="KW-0479">Metal-binding</keyword>
<dbReference type="InterPro" id="IPR029065">
    <property type="entry name" value="Enolase_C-like"/>
</dbReference>
<dbReference type="InterPro" id="IPR013342">
    <property type="entry name" value="Mandelate_racemase_C"/>
</dbReference>
<name>A0A854C0W5_9BACT</name>
<dbReference type="GO" id="GO:0016854">
    <property type="term" value="F:racemase and epimerase activity"/>
    <property type="evidence" value="ECO:0007669"/>
    <property type="project" value="UniProtKB-ARBA"/>
</dbReference>
<protein>
    <submittedName>
        <fullName evidence="3">O-succinylbenzoate synthase</fullName>
    </submittedName>
</protein>
<dbReference type="SUPFAM" id="SSF51604">
    <property type="entry name" value="Enolase C-terminal domain-like"/>
    <property type="match status" value="1"/>
</dbReference>
<dbReference type="SFLD" id="SFLDS00001">
    <property type="entry name" value="Enolase"/>
    <property type="match status" value="1"/>
</dbReference>
<dbReference type="EMBL" id="MNQR01000019">
    <property type="protein sequence ID" value="OKZ10531.1"/>
    <property type="molecule type" value="Genomic_DNA"/>
</dbReference>
<dbReference type="PROSITE" id="PS00909">
    <property type="entry name" value="MR_MLE_2"/>
    <property type="match status" value="1"/>
</dbReference>
<evidence type="ECO:0000313" key="4">
    <source>
        <dbReference type="Proteomes" id="UP000186685"/>
    </source>
</evidence>
<dbReference type="InterPro" id="IPR036849">
    <property type="entry name" value="Enolase-like_C_sf"/>
</dbReference>
<gene>
    <name evidence="3" type="ORF">BHV76_06540</name>
</gene>
<evidence type="ECO:0000256" key="1">
    <source>
        <dbReference type="ARBA" id="ARBA00022723"/>
    </source>
</evidence>
<dbReference type="SFLD" id="SFLDG00180">
    <property type="entry name" value="muconate_cycloisomerase"/>
    <property type="match status" value="1"/>
</dbReference>
<dbReference type="InterPro" id="IPR018110">
    <property type="entry name" value="Mandel_Rmase/mucon_lact_enz_CS"/>
</dbReference>